<keyword evidence="1" id="KW-1133">Transmembrane helix</keyword>
<protein>
    <submittedName>
        <fullName evidence="2">Uncharacterized protein</fullName>
    </submittedName>
</protein>
<dbReference type="EMBL" id="UOFL01000197">
    <property type="protein sequence ID" value="VAW80420.1"/>
    <property type="molecule type" value="Genomic_DNA"/>
</dbReference>
<feature type="transmembrane region" description="Helical" evidence="1">
    <location>
        <begin position="32"/>
        <end position="50"/>
    </location>
</feature>
<keyword evidence="1" id="KW-0812">Transmembrane</keyword>
<proteinExistence type="predicted"/>
<gene>
    <name evidence="2" type="ORF">MNBD_GAMMA12-2860</name>
</gene>
<reference evidence="2" key="1">
    <citation type="submission" date="2018-06" db="EMBL/GenBank/DDBJ databases">
        <authorList>
            <person name="Zhirakovskaya E."/>
        </authorList>
    </citation>
    <scope>NUCLEOTIDE SEQUENCE</scope>
</reference>
<feature type="transmembrane region" description="Helical" evidence="1">
    <location>
        <begin position="6"/>
        <end position="25"/>
    </location>
</feature>
<sequence length="105" mass="11357">MPRYIITQVVAVLTIMTGWSILVGGSTLTYLWIDKAIVIAVLPATAAMIVNALPNYVFLIPTVCVFIIGLVIAAIGHILHVSLANAAYPVDDVVVAENRRNSYDF</sequence>
<accession>A0A3B0YUQ8</accession>
<evidence type="ECO:0000313" key="2">
    <source>
        <dbReference type="EMBL" id="VAW80420.1"/>
    </source>
</evidence>
<dbReference type="AlphaFoldDB" id="A0A3B0YUQ8"/>
<organism evidence="2">
    <name type="scientific">hydrothermal vent metagenome</name>
    <dbReference type="NCBI Taxonomy" id="652676"/>
    <lineage>
        <taxon>unclassified sequences</taxon>
        <taxon>metagenomes</taxon>
        <taxon>ecological metagenomes</taxon>
    </lineage>
</organism>
<keyword evidence="1" id="KW-0472">Membrane</keyword>
<feature type="transmembrane region" description="Helical" evidence="1">
    <location>
        <begin position="56"/>
        <end position="79"/>
    </location>
</feature>
<evidence type="ECO:0000256" key="1">
    <source>
        <dbReference type="SAM" id="Phobius"/>
    </source>
</evidence>
<name>A0A3B0YUQ8_9ZZZZ</name>